<proteinExistence type="predicted"/>
<name>A0A6G0Z0M5_APHCR</name>
<sequence length="123" mass="14653">MNLKHMMNIIYVISRWYVHNLRPKLGEERKYSVHMKKPNWDKCFISVKKWFNKMCNIYRLSSTTPAYRSIIIGCIRKVNSERSEECIDFTMIITSRNNAPISNYGGGFRCKSEYLWCIIEVKS</sequence>
<reference evidence="1 2" key="1">
    <citation type="submission" date="2019-08" db="EMBL/GenBank/DDBJ databases">
        <title>Whole genome of Aphis craccivora.</title>
        <authorList>
            <person name="Voronova N.V."/>
            <person name="Shulinski R.S."/>
            <person name="Bandarenka Y.V."/>
            <person name="Zhorov D.G."/>
            <person name="Warner D."/>
        </authorList>
    </citation>
    <scope>NUCLEOTIDE SEQUENCE [LARGE SCALE GENOMIC DNA]</scope>
    <source>
        <strain evidence="1">180601</strain>
        <tissue evidence="1">Whole Body</tissue>
    </source>
</reference>
<gene>
    <name evidence="1" type="ORF">FWK35_00002503</name>
</gene>
<comment type="caution">
    <text evidence="1">The sequence shown here is derived from an EMBL/GenBank/DDBJ whole genome shotgun (WGS) entry which is preliminary data.</text>
</comment>
<evidence type="ECO:0000313" key="1">
    <source>
        <dbReference type="EMBL" id="KAF0764098.1"/>
    </source>
</evidence>
<dbReference type="Proteomes" id="UP000478052">
    <property type="component" value="Unassembled WGS sequence"/>
</dbReference>
<keyword evidence="2" id="KW-1185">Reference proteome</keyword>
<organism evidence="1 2">
    <name type="scientific">Aphis craccivora</name>
    <name type="common">Cowpea aphid</name>
    <dbReference type="NCBI Taxonomy" id="307492"/>
    <lineage>
        <taxon>Eukaryota</taxon>
        <taxon>Metazoa</taxon>
        <taxon>Ecdysozoa</taxon>
        <taxon>Arthropoda</taxon>
        <taxon>Hexapoda</taxon>
        <taxon>Insecta</taxon>
        <taxon>Pterygota</taxon>
        <taxon>Neoptera</taxon>
        <taxon>Paraneoptera</taxon>
        <taxon>Hemiptera</taxon>
        <taxon>Sternorrhyncha</taxon>
        <taxon>Aphidomorpha</taxon>
        <taxon>Aphidoidea</taxon>
        <taxon>Aphididae</taxon>
        <taxon>Aphidini</taxon>
        <taxon>Aphis</taxon>
        <taxon>Aphis</taxon>
    </lineage>
</organism>
<dbReference type="EMBL" id="VUJU01001719">
    <property type="protein sequence ID" value="KAF0764098.1"/>
    <property type="molecule type" value="Genomic_DNA"/>
</dbReference>
<dbReference type="AlphaFoldDB" id="A0A6G0Z0M5"/>
<evidence type="ECO:0000313" key="2">
    <source>
        <dbReference type="Proteomes" id="UP000478052"/>
    </source>
</evidence>
<accession>A0A6G0Z0M5</accession>
<protein>
    <submittedName>
        <fullName evidence="1">Uncharacterized protein</fullName>
    </submittedName>
</protein>